<dbReference type="GO" id="GO:0006508">
    <property type="term" value="P:proteolysis"/>
    <property type="evidence" value="ECO:0007669"/>
    <property type="project" value="UniProtKB-KW"/>
</dbReference>
<keyword evidence="3" id="KW-0645">Protease</keyword>
<dbReference type="GO" id="GO:0004185">
    <property type="term" value="F:serine-type carboxypeptidase activity"/>
    <property type="evidence" value="ECO:0007669"/>
    <property type="project" value="InterPro"/>
</dbReference>
<dbReference type="Pfam" id="PF00450">
    <property type="entry name" value="Peptidase_S10"/>
    <property type="match status" value="1"/>
</dbReference>
<keyword evidence="4" id="KW-0378">Hydrolase</keyword>
<accession>A0A7J6N5Z4</accession>
<dbReference type="SUPFAM" id="SSF53474">
    <property type="entry name" value="alpha/beta-Hydrolases"/>
    <property type="match status" value="1"/>
</dbReference>
<organism evidence="7 8">
    <name type="scientific">Perkinsus olseni</name>
    <name type="common">Perkinsus atlanticus</name>
    <dbReference type="NCBI Taxonomy" id="32597"/>
    <lineage>
        <taxon>Eukaryota</taxon>
        <taxon>Sar</taxon>
        <taxon>Alveolata</taxon>
        <taxon>Perkinsozoa</taxon>
        <taxon>Perkinsea</taxon>
        <taxon>Perkinsida</taxon>
        <taxon>Perkinsidae</taxon>
        <taxon>Perkinsus</taxon>
    </lineage>
</organism>
<dbReference type="Gene3D" id="3.40.50.1820">
    <property type="entry name" value="alpha/beta hydrolase"/>
    <property type="match status" value="1"/>
</dbReference>
<dbReference type="AlphaFoldDB" id="A0A7J6N5Z4"/>
<evidence type="ECO:0000256" key="5">
    <source>
        <dbReference type="ARBA" id="ARBA00023180"/>
    </source>
</evidence>
<name>A0A7J6N5Z4_PEROL</name>
<keyword evidence="2" id="KW-0121">Carboxypeptidase</keyword>
<comment type="similarity">
    <text evidence="1">Belongs to the peptidase S10 family.</text>
</comment>
<evidence type="ECO:0000256" key="4">
    <source>
        <dbReference type="ARBA" id="ARBA00022801"/>
    </source>
</evidence>
<dbReference type="PANTHER" id="PTHR11802:SF113">
    <property type="entry name" value="SERINE CARBOXYPEPTIDASE CTSA-4.1"/>
    <property type="match status" value="1"/>
</dbReference>
<reference evidence="7 8" key="1">
    <citation type="submission" date="2020-04" db="EMBL/GenBank/DDBJ databases">
        <title>Perkinsus olseni comparative genomics.</title>
        <authorList>
            <person name="Bogema D.R."/>
        </authorList>
    </citation>
    <scope>NUCLEOTIDE SEQUENCE [LARGE SCALE GENOMIC DNA]</scope>
    <source>
        <strain evidence="7">ATCC PRA-205</strain>
    </source>
</reference>
<evidence type="ECO:0008006" key="9">
    <source>
        <dbReference type="Google" id="ProtNLM"/>
    </source>
</evidence>
<evidence type="ECO:0000256" key="2">
    <source>
        <dbReference type="ARBA" id="ARBA00022645"/>
    </source>
</evidence>
<protein>
    <recommendedName>
        <fullName evidence="9">Thymus-specific serine protease</fullName>
    </recommendedName>
</protein>
<feature type="signal peptide" evidence="6">
    <location>
        <begin position="1"/>
        <end position="18"/>
    </location>
</feature>
<feature type="chain" id="PRO_5029599620" description="Thymus-specific serine protease" evidence="6">
    <location>
        <begin position="19"/>
        <end position="453"/>
    </location>
</feature>
<keyword evidence="6" id="KW-0732">Signal</keyword>
<dbReference type="EMBL" id="JABANM010037991">
    <property type="protein sequence ID" value="KAF4679349.1"/>
    <property type="molecule type" value="Genomic_DNA"/>
</dbReference>
<evidence type="ECO:0000313" key="8">
    <source>
        <dbReference type="Proteomes" id="UP000574390"/>
    </source>
</evidence>
<keyword evidence="5" id="KW-0325">Glycoprotein</keyword>
<dbReference type="InterPro" id="IPR001563">
    <property type="entry name" value="Peptidase_S10"/>
</dbReference>
<evidence type="ECO:0000313" key="7">
    <source>
        <dbReference type="EMBL" id="KAF4679349.1"/>
    </source>
</evidence>
<gene>
    <name evidence="7" type="ORF">FOZ62_001310</name>
</gene>
<dbReference type="InterPro" id="IPR029058">
    <property type="entry name" value="AB_hydrolase_fold"/>
</dbReference>
<proteinExistence type="inferred from homology"/>
<sequence length="453" mass="48795">MTVSLLIISISIVASIVGGSPRSGAPAFRQRHSLNGITLCPFGKGKQEFGYIEVGPVNKYFYAAMEADEPDPSAAPRTFIYMAGGPGGSSLNPLTRLHGPCRTTPDGKGVIPNEYSWTKHNNGIWVDAPGPTGFSEGQIEATLEESIEHMATFIDGVLKKHPNLDKDVHLVGSSASALIVAMVAERIVKSPGSSVDLKGVMLYSGVVGPYDTFYGSYKLATGRKLLPKEELDKMHDDLQKCKGEVSKCNANGPGGAPVPDRCEGAVDTCEPIVQKPLEDAHISLLDVRTSPGEESKYFAFTSGKALALLNNPSVKQELGVTKKWKESNNGVFKAFIKYIAYDGTYYVAKLLDHGLKVLVVNGDVDYLTSAAGTEEWLFKLKGAQDYGEKLGAVTPVDLKYDRGGLLGKLWALTYSNGGKLAFIEVAGGSHRLIRNKPDGMQQAFLDFTRGGLW</sequence>
<evidence type="ECO:0000256" key="6">
    <source>
        <dbReference type="SAM" id="SignalP"/>
    </source>
</evidence>
<evidence type="ECO:0000256" key="1">
    <source>
        <dbReference type="ARBA" id="ARBA00009431"/>
    </source>
</evidence>
<dbReference type="Proteomes" id="UP000574390">
    <property type="component" value="Unassembled WGS sequence"/>
</dbReference>
<evidence type="ECO:0000256" key="3">
    <source>
        <dbReference type="ARBA" id="ARBA00022670"/>
    </source>
</evidence>
<comment type="caution">
    <text evidence="7">The sequence shown here is derived from an EMBL/GenBank/DDBJ whole genome shotgun (WGS) entry which is preliminary data.</text>
</comment>
<dbReference type="PANTHER" id="PTHR11802">
    <property type="entry name" value="SERINE PROTEASE FAMILY S10 SERINE CARBOXYPEPTIDASE"/>
    <property type="match status" value="1"/>
</dbReference>